<dbReference type="EMBL" id="JANRMS010000245">
    <property type="protein sequence ID" value="KAJ3543411.1"/>
    <property type="molecule type" value="Genomic_DNA"/>
</dbReference>
<organism evidence="1 2">
    <name type="scientific">Fusarium decemcellulare</name>
    <dbReference type="NCBI Taxonomy" id="57161"/>
    <lineage>
        <taxon>Eukaryota</taxon>
        <taxon>Fungi</taxon>
        <taxon>Dikarya</taxon>
        <taxon>Ascomycota</taxon>
        <taxon>Pezizomycotina</taxon>
        <taxon>Sordariomycetes</taxon>
        <taxon>Hypocreomycetidae</taxon>
        <taxon>Hypocreales</taxon>
        <taxon>Nectriaceae</taxon>
        <taxon>Fusarium</taxon>
        <taxon>Fusarium decemcellulare species complex</taxon>
    </lineage>
</organism>
<evidence type="ECO:0000313" key="2">
    <source>
        <dbReference type="Proteomes" id="UP001148629"/>
    </source>
</evidence>
<gene>
    <name evidence="1" type="ORF">NM208_g3590</name>
</gene>
<protein>
    <submittedName>
        <fullName evidence="1">Uncharacterized protein</fullName>
    </submittedName>
</protein>
<reference evidence="1" key="1">
    <citation type="submission" date="2022-08" db="EMBL/GenBank/DDBJ databases">
        <title>Genome Sequence of Fusarium decemcellulare.</title>
        <authorList>
            <person name="Buettner E."/>
        </authorList>
    </citation>
    <scope>NUCLEOTIDE SEQUENCE</scope>
    <source>
        <strain evidence="1">Babe19</strain>
    </source>
</reference>
<evidence type="ECO:0000313" key="1">
    <source>
        <dbReference type="EMBL" id="KAJ3543411.1"/>
    </source>
</evidence>
<dbReference type="Proteomes" id="UP001148629">
    <property type="component" value="Unassembled WGS sequence"/>
</dbReference>
<accession>A0ACC1SNG7</accession>
<proteinExistence type="predicted"/>
<name>A0ACC1SNG7_9HYPO</name>
<comment type="caution">
    <text evidence="1">The sequence shown here is derived from an EMBL/GenBank/DDBJ whole genome shotgun (WGS) entry which is preliminary data.</text>
</comment>
<keyword evidence="2" id="KW-1185">Reference proteome</keyword>
<sequence length="402" mass="45404">MLPTAYLWMVDTFALRRGTWSISSGTKYGVEMWRGLDIEEAIFFLLTNTLIVSGLVAFDNALAILDTFPEHFSRLSGLPSPVRLIQALFFSQDRYDQERVAGLINATSLLQNKSRSFFLASAAFEGRLRIDLVRLYAFCRAADDLVDEAASVDDAKMWINKLKLYLDVAFGGMVDKRSTSEFLEHVKLEFPSWARLALLQLPTDYIPKQPLEDLLRGFETDVRFSTEFPISSTDDLDLYASQVAGTVAELCNRLILFHTPHSTTTEACNRLIDAGVEMGIALQYVNIARDIATDAGIGRVYIPNAWLDEKSMTPEEVIQNPSRPAIEEFRQRLLDRAFAKYEIARAAIDELPSEARGPIRVAVESYMEIGRVLREGNHKIRQGRATVPLWRRIRVAWSALGQ</sequence>